<dbReference type="InterPro" id="IPR036770">
    <property type="entry name" value="Ankyrin_rpt-contain_sf"/>
</dbReference>
<feature type="repeat" description="ANK" evidence="3">
    <location>
        <begin position="307"/>
        <end position="339"/>
    </location>
</feature>
<dbReference type="Pfam" id="PF12796">
    <property type="entry name" value="Ank_2"/>
    <property type="match status" value="4"/>
</dbReference>
<evidence type="ECO:0000259" key="5">
    <source>
        <dbReference type="PROSITE" id="PS50089"/>
    </source>
</evidence>
<dbReference type="SUPFAM" id="SSF57850">
    <property type="entry name" value="RING/U-box"/>
    <property type="match status" value="1"/>
</dbReference>
<feature type="repeat" description="ANK" evidence="3">
    <location>
        <begin position="109"/>
        <end position="141"/>
    </location>
</feature>
<keyword evidence="7" id="KW-1185">Reference proteome</keyword>
<feature type="repeat" description="ANK" evidence="3">
    <location>
        <begin position="142"/>
        <end position="174"/>
    </location>
</feature>
<dbReference type="Gene3D" id="1.25.40.20">
    <property type="entry name" value="Ankyrin repeat-containing domain"/>
    <property type="match status" value="4"/>
</dbReference>
<dbReference type="PROSITE" id="PS50088">
    <property type="entry name" value="ANK_REPEAT"/>
    <property type="match status" value="9"/>
</dbReference>
<evidence type="ECO:0000256" key="3">
    <source>
        <dbReference type="PROSITE-ProRule" id="PRU00023"/>
    </source>
</evidence>
<dbReference type="InterPro" id="IPR002110">
    <property type="entry name" value="Ankyrin_rpt"/>
</dbReference>
<evidence type="ECO:0000313" key="7">
    <source>
        <dbReference type="Proteomes" id="UP001515480"/>
    </source>
</evidence>
<name>A0AB34IVT3_PRYPA</name>
<dbReference type="EMBL" id="JBGBPQ010000017">
    <property type="protein sequence ID" value="KAL1508117.1"/>
    <property type="molecule type" value="Genomic_DNA"/>
</dbReference>
<sequence length="771" mass="79249">MRQAAAAFAAEVLRASASADAAPLLALLDEPPHAVPASVRRRALSAALFLAASRGHLAAADALLSRGALPSAPRRDGATPLFAAAQHGHAAVAARLLSARAHVDAADCRGATALLVAAHKGHTAAARVLLDARADPARAQHDGASALCLAAQAAHAGVVSLLLGAGARLDGRRADGASALYVACQNGHREVARLLVDARARVDAPLANGSSPLFIACQEAASEVVSLLLAAAAPVDQSTDGGCTPLYIAASKGHAEIVRILLAHRAAVNRANSRGCTPLFISCQRGRTEVVQMLLHAAALPLVADADGATPLYVAAQNGQLEVVRLLTRQPPDVAGLDRPKAGGATPLYVAAQNGHAAVVEALLAAGAAVDLRTATGASALFVSAGTAECAQLLLDAQAMPNAAANDGTTCLLAACGASSVRVARLLVSAGADLVSASLELTRGGVAALALAQSEGGEEHQLLLRAIGDAVDRVEWAEGGEHAEALGGEEEEELEEDDVEALEEASLDGEAARREADRALSEAMRAASLGELRVQIDAHRGEASAEQLLAARALRDKLRSKARKAAQQRRRTQELSKAELARAHTRARGEAADALRAALAMQELVRADCPEALRAALAVAEAHVTLLQDPGCEALLEASHLRLAALEAQREARGTSPPLEAGDEAGAVDASPLASAPLSPSRESLREDLVVECASPPTAHSDWSVASSMEADASFLPQGKECSVCMDQPNSHVVVPCGHKCLCGSCAGLIREQGICPMCRAPLVWVCEVYE</sequence>
<feature type="repeat" description="ANK" evidence="3">
    <location>
        <begin position="241"/>
        <end position="273"/>
    </location>
</feature>
<dbReference type="Gene3D" id="3.30.40.10">
    <property type="entry name" value="Zinc/RING finger domain, C3HC4 (zinc finger)"/>
    <property type="match status" value="1"/>
</dbReference>
<dbReference type="SUPFAM" id="SSF48403">
    <property type="entry name" value="Ankyrin repeat"/>
    <property type="match status" value="1"/>
</dbReference>
<feature type="repeat" description="ANK" evidence="3">
    <location>
        <begin position="175"/>
        <end position="207"/>
    </location>
</feature>
<reference evidence="6 7" key="1">
    <citation type="journal article" date="2024" name="Science">
        <title>Giant polyketide synthase enzymes in the biosynthesis of giant marine polyether toxins.</title>
        <authorList>
            <person name="Fallon T.R."/>
            <person name="Shende V.V."/>
            <person name="Wierzbicki I.H."/>
            <person name="Pendleton A.L."/>
            <person name="Watervoot N.F."/>
            <person name="Auber R.P."/>
            <person name="Gonzalez D.J."/>
            <person name="Wisecaver J.H."/>
            <person name="Moore B.S."/>
        </authorList>
    </citation>
    <scope>NUCLEOTIDE SEQUENCE [LARGE SCALE GENOMIC DNA]</scope>
    <source>
        <strain evidence="6 7">12B1</strain>
    </source>
</reference>
<dbReference type="Pfam" id="PF13920">
    <property type="entry name" value="zf-C3HC4_3"/>
    <property type="match status" value="1"/>
</dbReference>
<evidence type="ECO:0000256" key="1">
    <source>
        <dbReference type="ARBA" id="ARBA00022737"/>
    </source>
</evidence>
<gene>
    <name evidence="6" type="ORF">AB1Y20_007709</name>
</gene>
<dbReference type="PANTHER" id="PTHR24126:SF14">
    <property type="entry name" value="ANK_REP_REGION DOMAIN-CONTAINING PROTEIN"/>
    <property type="match status" value="1"/>
</dbReference>
<feature type="repeat" description="ANK" evidence="3">
    <location>
        <begin position="343"/>
        <end position="375"/>
    </location>
</feature>
<dbReference type="SMART" id="SM00248">
    <property type="entry name" value="ANK"/>
    <property type="match status" value="12"/>
</dbReference>
<dbReference type="GO" id="GO:0008270">
    <property type="term" value="F:zinc ion binding"/>
    <property type="evidence" value="ECO:0007669"/>
    <property type="project" value="UniProtKB-KW"/>
</dbReference>
<keyword evidence="4" id="KW-0863">Zinc-finger</keyword>
<dbReference type="AlphaFoldDB" id="A0AB34IVT3"/>
<dbReference type="InterPro" id="IPR013083">
    <property type="entry name" value="Znf_RING/FYVE/PHD"/>
</dbReference>
<dbReference type="PANTHER" id="PTHR24126">
    <property type="entry name" value="ANKYRIN REPEAT, PH AND SEC7 DOMAIN CONTAINING PROTEIN SECG-RELATED"/>
    <property type="match status" value="1"/>
</dbReference>
<feature type="domain" description="RING-type" evidence="5">
    <location>
        <begin position="722"/>
        <end position="760"/>
    </location>
</feature>
<dbReference type="Proteomes" id="UP001515480">
    <property type="component" value="Unassembled WGS sequence"/>
</dbReference>
<dbReference type="PRINTS" id="PR01415">
    <property type="entry name" value="ANKYRIN"/>
</dbReference>
<accession>A0AB34IVT3</accession>
<dbReference type="InterPro" id="IPR001841">
    <property type="entry name" value="Znf_RING"/>
</dbReference>
<feature type="repeat" description="ANK" evidence="3">
    <location>
        <begin position="76"/>
        <end position="108"/>
    </location>
</feature>
<evidence type="ECO:0000256" key="2">
    <source>
        <dbReference type="ARBA" id="ARBA00023043"/>
    </source>
</evidence>
<dbReference type="PROSITE" id="PS50297">
    <property type="entry name" value="ANK_REP_REGION"/>
    <property type="match status" value="7"/>
</dbReference>
<keyword evidence="1" id="KW-0677">Repeat</keyword>
<evidence type="ECO:0000256" key="4">
    <source>
        <dbReference type="PROSITE-ProRule" id="PRU00175"/>
    </source>
</evidence>
<keyword evidence="4" id="KW-0479">Metal-binding</keyword>
<organism evidence="6 7">
    <name type="scientific">Prymnesium parvum</name>
    <name type="common">Toxic golden alga</name>
    <dbReference type="NCBI Taxonomy" id="97485"/>
    <lineage>
        <taxon>Eukaryota</taxon>
        <taxon>Haptista</taxon>
        <taxon>Haptophyta</taxon>
        <taxon>Prymnesiophyceae</taxon>
        <taxon>Prymnesiales</taxon>
        <taxon>Prymnesiaceae</taxon>
        <taxon>Prymnesium</taxon>
    </lineage>
</organism>
<evidence type="ECO:0000313" key="6">
    <source>
        <dbReference type="EMBL" id="KAL1508117.1"/>
    </source>
</evidence>
<dbReference type="PROSITE" id="PS50089">
    <property type="entry name" value="ZF_RING_2"/>
    <property type="match status" value="1"/>
</dbReference>
<feature type="repeat" description="ANK" evidence="3">
    <location>
        <begin position="274"/>
        <end position="306"/>
    </location>
</feature>
<protein>
    <recommendedName>
        <fullName evidence="5">RING-type domain-containing protein</fullName>
    </recommendedName>
</protein>
<keyword evidence="4" id="KW-0862">Zinc</keyword>
<proteinExistence type="predicted"/>
<comment type="caution">
    <text evidence="6">The sequence shown here is derived from an EMBL/GenBank/DDBJ whole genome shotgun (WGS) entry which is preliminary data.</text>
</comment>
<keyword evidence="2 3" id="KW-0040">ANK repeat</keyword>
<feature type="repeat" description="ANK" evidence="3">
    <location>
        <begin position="208"/>
        <end position="240"/>
    </location>
</feature>